<dbReference type="Gene3D" id="3.40.50.720">
    <property type="entry name" value="NAD(P)-binding Rossmann-like Domain"/>
    <property type="match status" value="1"/>
</dbReference>
<protein>
    <submittedName>
        <fullName evidence="2">SDR family oxidoreductase</fullName>
    </submittedName>
</protein>
<dbReference type="OrthoDB" id="3243290at2"/>
<dbReference type="PANTHER" id="PTHR47129">
    <property type="entry name" value="QUINONE OXIDOREDUCTASE 2"/>
    <property type="match status" value="1"/>
</dbReference>
<dbReference type="SUPFAM" id="SSF51735">
    <property type="entry name" value="NAD(P)-binding Rossmann-fold domains"/>
    <property type="match status" value="1"/>
</dbReference>
<dbReference type="InterPro" id="IPR052718">
    <property type="entry name" value="NmrA-type_oxidoreductase"/>
</dbReference>
<dbReference type="Pfam" id="PF05368">
    <property type="entry name" value="NmrA"/>
    <property type="match status" value="1"/>
</dbReference>
<evidence type="ECO:0000313" key="2">
    <source>
        <dbReference type="EMBL" id="TKK86047.1"/>
    </source>
</evidence>
<evidence type="ECO:0000259" key="1">
    <source>
        <dbReference type="Pfam" id="PF05368"/>
    </source>
</evidence>
<dbReference type="InterPro" id="IPR036291">
    <property type="entry name" value="NAD(P)-bd_dom_sf"/>
</dbReference>
<accession>A0A4U3MDX4</accession>
<evidence type="ECO:0000313" key="3">
    <source>
        <dbReference type="Proteomes" id="UP000308705"/>
    </source>
</evidence>
<name>A0A4U3MDX4_9ACTN</name>
<organism evidence="2 3">
    <name type="scientific">Herbidospora galbida</name>
    <dbReference type="NCBI Taxonomy" id="2575442"/>
    <lineage>
        <taxon>Bacteria</taxon>
        <taxon>Bacillati</taxon>
        <taxon>Actinomycetota</taxon>
        <taxon>Actinomycetes</taxon>
        <taxon>Streptosporangiales</taxon>
        <taxon>Streptosporangiaceae</taxon>
        <taxon>Herbidospora</taxon>
    </lineage>
</organism>
<dbReference type="PANTHER" id="PTHR47129:SF1">
    <property type="entry name" value="NMRA-LIKE DOMAIN-CONTAINING PROTEIN"/>
    <property type="match status" value="1"/>
</dbReference>
<dbReference type="Gene3D" id="3.90.25.10">
    <property type="entry name" value="UDP-galactose 4-epimerase, domain 1"/>
    <property type="match status" value="1"/>
</dbReference>
<dbReference type="InterPro" id="IPR008030">
    <property type="entry name" value="NmrA-like"/>
</dbReference>
<sequence>MSDLIAVTGATGGLGGRIARRLAQAGVRQRLVVRDPSRAPRLDGAEIAQAPYEDPSAFAAALDGAGVLMLISATEHPDRVALHTAAVDAAVAAGVPRIVYTSFLGAGPECTFTFGRDHWHTERHIEETGVGFTFLRDSLYLDFLENMIGDDGVIRGPAGEGRFAPVARADVAAVAATILQDPADHQGVTYDLTGPDLLTMTDIARILSEARGSSVTFENETLDEAYASRERYGAPEWAVAGWVTSYAAVGAGELDVVTDHVEKVTGHPPLTLTQVLRA</sequence>
<feature type="domain" description="NmrA-like" evidence="1">
    <location>
        <begin position="2"/>
        <end position="219"/>
    </location>
</feature>
<dbReference type="EMBL" id="SZQA01000023">
    <property type="protein sequence ID" value="TKK86047.1"/>
    <property type="molecule type" value="Genomic_DNA"/>
</dbReference>
<dbReference type="Proteomes" id="UP000308705">
    <property type="component" value="Unassembled WGS sequence"/>
</dbReference>
<comment type="caution">
    <text evidence="2">The sequence shown here is derived from an EMBL/GenBank/DDBJ whole genome shotgun (WGS) entry which is preliminary data.</text>
</comment>
<dbReference type="AlphaFoldDB" id="A0A4U3MDX4"/>
<dbReference type="RefSeq" id="WP_137249113.1">
    <property type="nucleotide sequence ID" value="NZ_SZQA01000023.1"/>
</dbReference>
<gene>
    <name evidence="2" type="ORF">FDA94_22765</name>
</gene>
<proteinExistence type="predicted"/>
<keyword evidence="3" id="KW-1185">Reference proteome</keyword>
<dbReference type="CDD" id="cd05269">
    <property type="entry name" value="TMR_SDR_a"/>
    <property type="match status" value="1"/>
</dbReference>
<reference evidence="2 3" key="1">
    <citation type="submission" date="2019-04" db="EMBL/GenBank/DDBJ databases">
        <title>Herbidospora sp. NEAU-GS14.nov., a novel actinomycete isolated from soil.</title>
        <authorList>
            <person name="Han L."/>
        </authorList>
    </citation>
    <scope>NUCLEOTIDE SEQUENCE [LARGE SCALE GENOMIC DNA]</scope>
    <source>
        <strain evidence="2 3">NEAU-GS14</strain>
    </source>
</reference>